<evidence type="ECO:0000313" key="2">
    <source>
        <dbReference type="EMBL" id="CBK24138.2"/>
    </source>
</evidence>
<proteinExistence type="predicted"/>
<dbReference type="EMBL" id="FN668679">
    <property type="protein sequence ID" value="CBK24138.2"/>
    <property type="molecule type" value="Genomic_DNA"/>
</dbReference>
<evidence type="ECO:0000256" key="1">
    <source>
        <dbReference type="SAM" id="MobiDB-lite"/>
    </source>
</evidence>
<dbReference type="AlphaFoldDB" id="D8M7U9"/>
<gene>
    <name evidence="2" type="ORF">GSBLH_T00003908001</name>
</gene>
<keyword evidence="3" id="KW-1185">Reference proteome</keyword>
<feature type="compositionally biased region" description="Basic and acidic residues" evidence="1">
    <location>
        <begin position="119"/>
        <end position="136"/>
    </location>
</feature>
<dbReference type="Proteomes" id="UP000008312">
    <property type="component" value="Unassembled WGS sequence"/>
</dbReference>
<name>D8M7U9_BLAHO</name>
<dbReference type="RefSeq" id="XP_012898186.1">
    <property type="nucleotide sequence ID" value="XM_013042732.1"/>
</dbReference>
<dbReference type="InParanoid" id="D8M7U9"/>
<accession>D8M7U9</accession>
<protein>
    <submittedName>
        <fullName evidence="2">Uncharacterized protein</fullName>
    </submittedName>
</protein>
<feature type="region of interest" description="Disordered" evidence="1">
    <location>
        <begin position="50"/>
        <end position="136"/>
    </location>
</feature>
<feature type="compositionally biased region" description="Basic and acidic residues" evidence="1">
    <location>
        <begin position="60"/>
        <end position="102"/>
    </location>
</feature>
<reference evidence="2" key="1">
    <citation type="submission" date="2010-02" db="EMBL/GenBank/DDBJ databases">
        <title>Sequencing and annotation of the Blastocystis hominis genome.</title>
        <authorList>
            <person name="Wincker P."/>
        </authorList>
    </citation>
    <scope>NUCLEOTIDE SEQUENCE</scope>
    <source>
        <strain evidence="2">Singapore isolate B</strain>
    </source>
</reference>
<sequence>MIDFTNAPEIRSILGFESDILVKGVGGFGAAQRVRHAGVQERDQFLAQSEQHGGLVGSHSVHERVRESDRAALSHQQRDLHDDPDLQRRGPSDRAVEGHQGGEDSLLLEGEHAGSSNSRPRDVQHEQDEGVRRHRDEAFDGDFVSVGGGVRGVLADLRDAQVVVRLDYHLADELCVSVR</sequence>
<evidence type="ECO:0000313" key="3">
    <source>
        <dbReference type="Proteomes" id="UP000008312"/>
    </source>
</evidence>
<dbReference type="GeneID" id="24920964"/>
<organism evidence="2">
    <name type="scientific">Blastocystis hominis</name>
    <dbReference type="NCBI Taxonomy" id="12968"/>
    <lineage>
        <taxon>Eukaryota</taxon>
        <taxon>Sar</taxon>
        <taxon>Stramenopiles</taxon>
        <taxon>Bigyra</taxon>
        <taxon>Opalozoa</taxon>
        <taxon>Opalinata</taxon>
        <taxon>Blastocystidae</taxon>
        <taxon>Blastocystis</taxon>
    </lineage>
</organism>